<dbReference type="InterPro" id="IPR050815">
    <property type="entry name" value="TF_fung"/>
</dbReference>
<organism evidence="6 7">
    <name type="scientific">Phlyctema vagabunda</name>
    <dbReference type="NCBI Taxonomy" id="108571"/>
    <lineage>
        <taxon>Eukaryota</taxon>
        <taxon>Fungi</taxon>
        <taxon>Dikarya</taxon>
        <taxon>Ascomycota</taxon>
        <taxon>Pezizomycotina</taxon>
        <taxon>Leotiomycetes</taxon>
        <taxon>Helotiales</taxon>
        <taxon>Dermateaceae</taxon>
        <taxon>Phlyctema</taxon>
    </lineage>
</organism>
<dbReference type="PANTHER" id="PTHR47338">
    <property type="entry name" value="ZN(II)2CYS6 TRANSCRIPTION FACTOR (EUROFUNG)-RELATED"/>
    <property type="match status" value="1"/>
</dbReference>
<evidence type="ECO:0000256" key="3">
    <source>
        <dbReference type="ARBA" id="ARBA00023015"/>
    </source>
</evidence>
<protein>
    <submittedName>
        <fullName evidence="6">Fungal specific transcription factor domain-containing protein</fullName>
    </submittedName>
</protein>
<evidence type="ECO:0000256" key="2">
    <source>
        <dbReference type="ARBA" id="ARBA00022723"/>
    </source>
</evidence>
<dbReference type="EMBL" id="JBFCZG010000002">
    <property type="protein sequence ID" value="KAL3426336.1"/>
    <property type="molecule type" value="Genomic_DNA"/>
</dbReference>
<keyword evidence="5" id="KW-0539">Nucleus</keyword>
<gene>
    <name evidence="6" type="ORF">PVAG01_03127</name>
</gene>
<dbReference type="CDD" id="cd12148">
    <property type="entry name" value="fungal_TF_MHR"/>
    <property type="match status" value="1"/>
</dbReference>
<evidence type="ECO:0000313" key="7">
    <source>
        <dbReference type="Proteomes" id="UP001629113"/>
    </source>
</evidence>
<comment type="caution">
    <text evidence="6">The sequence shown here is derived from an EMBL/GenBank/DDBJ whole genome shotgun (WGS) entry which is preliminary data.</text>
</comment>
<sequence length="230" mass="25500">MTPRGPIDPPVLSDTAPEAWWENGARDIFDAAASITRILQELEESNALLMTPFTGFCAFSAATMNIYVLNFPAMNLGRSEDAAELLELNISYLQRFKALWPLGEGWYKTIEHTRNLYHRLVTNTVEFRGKTRSDFIGLEASIHDCSGSTALRGDVVASSALLEELEVNDTHLATVRSQQPRAGAVDEALASSQQSLADELLDDSWHWPLWGGEQSMPFSVAGMSFDFNLE</sequence>
<evidence type="ECO:0000256" key="4">
    <source>
        <dbReference type="ARBA" id="ARBA00023163"/>
    </source>
</evidence>
<comment type="subcellular location">
    <subcellularLocation>
        <location evidence="1">Nucleus</location>
    </subcellularLocation>
</comment>
<keyword evidence="4" id="KW-0804">Transcription</keyword>
<evidence type="ECO:0000256" key="5">
    <source>
        <dbReference type="ARBA" id="ARBA00023242"/>
    </source>
</evidence>
<accession>A0ABR4PTY7</accession>
<keyword evidence="2" id="KW-0479">Metal-binding</keyword>
<keyword evidence="7" id="KW-1185">Reference proteome</keyword>
<keyword evidence="3" id="KW-0805">Transcription regulation</keyword>
<proteinExistence type="predicted"/>
<dbReference type="PANTHER" id="PTHR47338:SF5">
    <property type="entry name" value="ZN(II)2CYS6 TRANSCRIPTION FACTOR (EUROFUNG)"/>
    <property type="match status" value="1"/>
</dbReference>
<name>A0ABR4PTY7_9HELO</name>
<reference evidence="6 7" key="1">
    <citation type="submission" date="2024-06" db="EMBL/GenBank/DDBJ databases">
        <title>Complete genome of Phlyctema vagabunda strain 19-DSS-EL-015.</title>
        <authorList>
            <person name="Fiorenzani C."/>
        </authorList>
    </citation>
    <scope>NUCLEOTIDE SEQUENCE [LARGE SCALE GENOMIC DNA]</scope>
    <source>
        <strain evidence="6 7">19-DSS-EL-015</strain>
    </source>
</reference>
<dbReference type="Proteomes" id="UP001629113">
    <property type="component" value="Unassembled WGS sequence"/>
</dbReference>
<evidence type="ECO:0000256" key="1">
    <source>
        <dbReference type="ARBA" id="ARBA00004123"/>
    </source>
</evidence>
<evidence type="ECO:0000313" key="6">
    <source>
        <dbReference type="EMBL" id="KAL3426336.1"/>
    </source>
</evidence>